<comment type="caution">
    <text evidence="1">The sequence shown here is derived from an EMBL/GenBank/DDBJ whole genome shotgun (WGS) entry which is preliminary data.</text>
</comment>
<reference evidence="1 2" key="1">
    <citation type="journal article" date="2023" name="PLoS ONE">
        <title>Cytospora paraplurivora sp. nov. isolated from orchards with fruit tree decline syndrome in Ontario, Canada.</title>
        <authorList>
            <person name="Ilyukhin E."/>
            <person name="Nguyen H.D.T."/>
            <person name="Castle A.J."/>
            <person name="Ellouze W."/>
        </authorList>
    </citation>
    <scope>NUCLEOTIDE SEQUENCE [LARGE SCALE GENOMIC DNA]</scope>
    <source>
        <strain evidence="1 2">FDS-564</strain>
    </source>
</reference>
<sequence>MSNAAGHYEIAIDIPSSQVRHWESYVTGFQSLLSGETMPLDSSTSLGLVGDIPDPGYDIDEDICAWMAQDGDLVPVSSILGIEYMDNSSLGSDTTDSNCLPNGPNVQQMVCYGTVSKYISRDLASPE</sequence>
<evidence type="ECO:0000313" key="2">
    <source>
        <dbReference type="Proteomes" id="UP001320245"/>
    </source>
</evidence>
<dbReference type="AlphaFoldDB" id="A0AAN9YBU3"/>
<gene>
    <name evidence="1" type="ORF">SLS53_008145</name>
</gene>
<organism evidence="1 2">
    <name type="scientific">Cytospora paraplurivora</name>
    <dbReference type="NCBI Taxonomy" id="2898453"/>
    <lineage>
        <taxon>Eukaryota</taxon>
        <taxon>Fungi</taxon>
        <taxon>Dikarya</taxon>
        <taxon>Ascomycota</taxon>
        <taxon>Pezizomycotina</taxon>
        <taxon>Sordariomycetes</taxon>
        <taxon>Sordariomycetidae</taxon>
        <taxon>Diaporthales</taxon>
        <taxon>Cytosporaceae</taxon>
        <taxon>Cytospora</taxon>
    </lineage>
</organism>
<dbReference type="EMBL" id="JAJSPL020000046">
    <property type="protein sequence ID" value="KAK7733678.1"/>
    <property type="molecule type" value="Genomic_DNA"/>
</dbReference>
<proteinExistence type="predicted"/>
<accession>A0AAN9YBU3</accession>
<keyword evidence="2" id="KW-1185">Reference proteome</keyword>
<name>A0AAN9YBU3_9PEZI</name>
<dbReference type="Proteomes" id="UP001320245">
    <property type="component" value="Unassembled WGS sequence"/>
</dbReference>
<protein>
    <submittedName>
        <fullName evidence="1">Uncharacterized protein</fullName>
    </submittedName>
</protein>
<evidence type="ECO:0000313" key="1">
    <source>
        <dbReference type="EMBL" id="KAK7733678.1"/>
    </source>
</evidence>